<dbReference type="Gene3D" id="2.160.20.10">
    <property type="entry name" value="Single-stranded right-handed beta-helix, Pectin lyase-like"/>
    <property type="match status" value="1"/>
</dbReference>
<dbReference type="Pfam" id="PF22816">
    <property type="entry name" value="CatAgl_D2"/>
    <property type="match status" value="1"/>
</dbReference>
<dbReference type="InterPro" id="IPR033801">
    <property type="entry name" value="CBM6-CBM35-CBM36-like_1"/>
</dbReference>
<keyword evidence="5" id="KW-1185">Reference proteome</keyword>
<dbReference type="InterPro" id="IPR012334">
    <property type="entry name" value="Pectin_lyas_fold"/>
</dbReference>
<dbReference type="InterPro" id="IPR011050">
    <property type="entry name" value="Pectin_lyase_fold/virulence"/>
</dbReference>
<feature type="domain" description="Alpha-1,3-glucanase catalytic" evidence="3">
    <location>
        <begin position="272"/>
        <end position="501"/>
    </location>
</feature>
<dbReference type="OrthoDB" id="5476529at2"/>
<reference evidence="4 5" key="1">
    <citation type="submission" date="2019-02" db="EMBL/GenBank/DDBJ databases">
        <title>Draft genome sequences of novel Actinobacteria.</title>
        <authorList>
            <person name="Sahin N."/>
            <person name="Ay H."/>
            <person name="Saygin H."/>
        </authorList>
    </citation>
    <scope>NUCLEOTIDE SEQUENCE [LARGE SCALE GENOMIC DNA]</scope>
    <source>
        <strain evidence="4 5">KC603</strain>
    </source>
</reference>
<dbReference type="Proteomes" id="UP000295621">
    <property type="component" value="Unassembled WGS sequence"/>
</dbReference>
<protein>
    <submittedName>
        <fullName evidence="4">Mycodextranase</fullName>
    </submittedName>
</protein>
<keyword evidence="1" id="KW-0732">Signal</keyword>
<proteinExistence type="predicted"/>
<evidence type="ECO:0000313" key="5">
    <source>
        <dbReference type="Proteomes" id="UP000295621"/>
    </source>
</evidence>
<feature type="chain" id="PRO_5039003590" evidence="1">
    <location>
        <begin position="21"/>
        <end position="683"/>
    </location>
</feature>
<comment type="caution">
    <text evidence="4">The sequence shown here is derived from an EMBL/GenBank/DDBJ whole genome shotgun (WGS) entry which is preliminary data.</text>
</comment>
<dbReference type="InterPro" id="IPR055149">
    <property type="entry name" value="Agl_cat_D2"/>
</dbReference>
<organism evidence="4 5">
    <name type="scientific">Jiangella ureilytica</name>
    <dbReference type="NCBI Taxonomy" id="2530374"/>
    <lineage>
        <taxon>Bacteria</taxon>
        <taxon>Bacillati</taxon>
        <taxon>Actinomycetota</taxon>
        <taxon>Actinomycetes</taxon>
        <taxon>Jiangellales</taxon>
        <taxon>Jiangellaceae</taxon>
        <taxon>Jiangella</taxon>
    </lineage>
</organism>
<name>A0A4R4RWJ0_9ACTN</name>
<accession>A0A4R4RWJ0</accession>
<dbReference type="AlphaFoldDB" id="A0A4R4RWJ0"/>
<dbReference type="SMART" id="SM00710">
    <property type="entry name" value="PbH1"/>
    <property type="match status" value="6"/>
</dbReference>
<evidence type="ECO:0000313" key="4">
    <source>
        <dbReference type="EMBL" id="TDC54547.1"/>
    </source>
</evidence>
<dbReference type="EMBL" id="SMKL01000003">
    <property type="protein sequence ID" value="TDC54547.1"/>
    <property type="molecule type" value="Genomic_DNA"/>
</dbReference>
<dbReference type="Pfam" id="PF22815">
    <property type="entry name" value="CatAgl_D1"/>
    <property type="match status" value="1"/>
</dbReference>
<evidence type="ECO:0000256" key="1">
    <source>
        <dbReference type="SAM" id="SignalP"/>
    </source>
</evidence>
<dbReference type="InterPro" id="IPR006626">
    <property type="entry name" value="PbH1"/>
</dbReference>
<feature type="signal peptide" evidence="1">
    <location>
        <begin position="1"/>
        <end position="20"/>
    </location>
</feature>
<gene>
    <name evidence="4" type="ORF">E1212_01980</name>
</gene>
<dbReference type="CDD" id="cd14490">
    <property type="entry name" value="CBM6-CBM35-CBM36_like_1"/>
    <property type="match status" value="1"/>
</dbReference>
<dbReference type="SUPFAM" id="SSF51126">
    <property type="entry name" value="Pectin lyase-like"/>
    <property type="match status" value="1"/>
</dbReference>
<dbReference type="RefSeq" id="WP_131978349.1">
    <property type="nucleotide sequence ID" value="NZ_SMKL01000003.1"/>
</dbReference>
<evidence type="ECO:0000259" key="3">
    <source>
        <dbReference type="Pfam" id="PF22816"/>
    </source>
</evidence>
<sequence length="683" mass="73321">MRSRLVVASAAVLATAAATVAPVAAPAAPAHVPRETRAALDPALVEGRGATVAFAEQEAEFAVHTGELLSASASGDIASYTPDRRGTERRAAYTLSAEASGRDAVRLDRGEYVEFTLTRPANAITVRASIPDAPAGGGIESPLEVTVDGRHREVMTLTSEFAWLYADYPFSNDPGSDWLHPDWWRPPTESQAKPHRPSHAYDEQRLRLDRTHPAGSTLRLTVPRTAAAAWTVVDLLDYERIAPPAPKPPHSVSILQFGADPSGRRDSSAAFDRAIAHAKQRFPGRDAVVYVPAGTFRVTRHIVVDDVAIVGAGNWHSIITGPVTARETQAPDGSWHDSVGFYGRWSDDGGGSRNVRLADFAIVGEVAERIDGDQVNGVGGALSDSVIEGLYIKNTKVGIWLDGPGSDLLIRDNVIVDQIADGVNLRRGWTGVRATNNVVRNTGDDAMAMWSHYVSGDAAKELDKNTGNTFDHNTIQTPVLANGIAIYGGRDNTVSDNLIADPVREGSALHAGHRHGSTDFRGHLTFARNTAVRAGTRELNWDIGVGAIWFYALEGSLDADFRVLDSDFLDVGYNAIQFVSEWAVKDLYGISHVTVRDVRVDGAGTNVLNARSFGSATVENLDARGVGHAFTNNCGSFGFPPTGPEFSIELLGGNDGGWDAWGTWCDDRPAPIEPPEPAPWTQP</sequence>
<evidence type="ECO:0000259" key="2">
    <source>
        <dbReference type="Pfam" id="PF22815"/>
    </source>
</evidence>
<feature type="domain" description="CBM6/CBM35/CBM36-like 1" evidence="2">
    <location>
        <begin position="94"/>
        <end position="240"/>
    </location>
</feature>